<dbReference type="Pfam" id="PF05508">
    <property type="entry name" value="Ran-binding"/>
    <property type="match status" value="1"/>
</dbReference>
<dbReference type="EMBL" id="JAGSYN010000197">
    <property type="protein sequence ID" value="KAG7661793.1"/>
    <property type="molecule type" value="Genomic_DNA"/>
</dbReference>
<feature type="compositionally biased region" description="Acidic residues" evidence="1">
    <location>
        <begin position="305"/>
        <end position="321"/>
    </location>
</feature>
<dbReference type="GO" id="GO:0030695">
    <property type="term" value="F:GTPase regulator activity"/>
    <property type="evidence" value="ECO:0007669"/>
    <property type="project" value="TreeGrafter"/>
</dbReference>
<dbReference type="InterPro" id="IPR008812">
    <property type="entry name" value="Ran_GTP-bd-rel"/>
</dbReference>
<dbReference type="AlphaFoldDB" id="A0A8J5QJW6"/>
<dbReference type="GO" id="GO:0005737">
    <property type="term" value="C:cytoplasm"/>
    <property type="evidence" value="ECO:0007669"/>
    <property type="project" value="TreeGrafter"/>
</dbReference>
<protein>
    <submittedName>
        <fullName evidence="2">YRB30</fullName>
    </submittedName>
</protein>
<gene>
    <name evidence="2" type="ORF">J8A68_004682</name>
</gene>
<organism evidence="2 3">
    <name type="scientific">[Candida] subhashii</name>
    <dbReference type="NCBI Taxonomy" id="561895"/>
    <lineage>
        <taxon>Eukaryota</taxon>
        <taxon>Fungi</taxon>
        <taxon>Dikarya</taxon>
        <taxon>Ascomycota</taxon>
        <taxon>Saccharomycotina</taxon>
        <taxon>Pichiomycetes</taxon>
        <taxon>Debaryomycetaceae</taxon>
        <taxon>Spathaspora</taxon>
    </lineage>
</organism>
<keyword evidence="3" id="KW-1185">Reference proteome</keyword>
<feature type="region of interest" description="Disordered" evidence="1">
    <location>
        <begin position="298"/>
        <end position="329"/>
    </location>
</feature>
<evidence type="ECO:0000313" key="2">
    <source>
        <dbReference type="EMBL" id="KAG7661793.1"/>
    </source>
</evidence>
<reference evidence="2 3" key="1">
    <citation type="journal article" date="2021" name="DNA Res.">
        <title>Genome analysis of Candida subhashii reveals its hybrid nature and dual mitochondrial genome conformations.</title>
        <authorList>
            <person name="Mixao V."/>
            <person name="Hegedusova E."/>
            <person name="Saus E."/>
            <person name="Pryszcz L.P."/>
            <person name="Cillingova A."/>
            <person name="Nosek J."/>
            <person name="Gabaldon T."/>
        </authorList>
    </citation>
    <scope>NUCLEOTIDE SEQUENCE [LARGE SCALE GENOMIC DNA]</scope>
    <source>
        <strain evidence="2 3">CBS 10753</strain>
    </source>
</reference>
<dbReference type="RefSeq" id="XP_049262026.1">
    <property type="nucleotide sequence ID" value="XM_049408666.1"/>
</dbReference>
<evidence type="ECO:0000256" key="1">
    <source>
        <dbReference type="SAM" id="MobiDB-lite"/>
    </source>
</evidence>
<proteinExistence type="predicted"/>
<evidence type="ECO:0000313" key="3">
    <source>
        <dbReference type="Proteomes" id="UP000694255"/>
    </source>
</evidence>
<dbReference type="GeneID" id="73471482"/>
<dbReference type="PANTHER" id="PTHR31010:SF2">
    <property type="entry name" value="RAN-SPECIFIC GTPASE-ACTIVATING PROTEIN 30"/>
    <property type="match status" value="1"/>
</dbReference>
<dbReference type="PANTHER" id="PTHR31010">
    <property type="entry name" value="RAN-SPECIFIC GTPASE-ACTIVATING PROTEIN 30-RELATED"/>
    <property type="match status" value="1"/>
</dbReference>
<accession>A0A8J5QJW6</accession>
<name>A0A8J5QJW6_9ASCO</name>
<dbReference type="Proteomes" id="UP000694255">
    <property type="component" value="Unassembled WGS sequence"/>
</dbReference>
<comment type="caution">
    <text evidence="2">The sequence shown here is derived from an EMBL/GenBank/DDBJ whole genome shotgun (WGS) entry which is preliminary data.</text>
</comment>
<sequence length="422" mass="47709">MDQIFLKASNQAVSFAIRSGISLASGYAIKTISSFLAQIPESAKQRIEQQRRQLKIKINIFSTAIDLIKLASARGNTVLESTVELIDDIHSQIDEFDERVNQIITQLTNKNEPESIKKVEEYMASLLGDINDAIPILNLALTVSNLSGDVNRKCISPGRLLQAANYINQGDTKNIGPSFDLVMYTIFYNPSRLKYIEGGEVDELSCITWKETFARCSVKIAVAGGGEFSYNLEVLEDFNDDRYHEDNDKPQKKTYDLSLVQRMFFTASGELLRLEGRNSPVLIIKLVENGQEEWIALGELNRGEFDDDDEDDEDNEDEEGEDIKTTKKEADKEVKHSSLSLLEYLLRLCRLQEIESKSILDIPDEILTHYLYDHEQANKLPTTIQPPQNGARKSITNENALAMDSNITRLQHLEINDPKAKK</sequence>
<dbReference type="OrthoDB" id="512915at2759"/>
<dbReference type="GO" id="GO:0005634">
    <property type="term" value="C:nucleus"/>
    <property type="evidence" value="ECO:0007669"/>
    <property type="project" value="TreeGrafter"/>
</dbReference>